<feature type="compositionally biased region" description="Basic and acidic residues" evidence="1">
    <location>
        <begin position="1"/>
        <end position="26"/>
    </location>
</feature>
<feature type="domain" description="BON" evidence="2">
    <location>
        <begin position="133"/>
        <end position="201"/>
    </location>
</feature>
<feature type="compositionally biased region" description="Basic and acidic residues" evidence="1">
    <location>
        <begin position="36"/>
        <end position="47"/>
    </location>
</feature>
<dbReference type="PROSITE" id="PS50914">
    <property type="entry name" value="BON"/>
    <property type="match status" value="1"/>
</dbReference>
<accession>A0A941D2E5</accession>
<proteinExistence type="predicted"/>
<dbReference type="EMBL" id="JAGSGD010000001">
    <property type="protein sequence ID" value="MBR7619646.1"/>
    <property type="molecule type" value="Genomic_DNA"/>
</dbReference>
<feature type="region of interest" description="Disordered" evidence="1">
    <location>
        <begin position="202"/>
        <end position="224"/>
    </location>
</feature>
<dbReference type="Proteomes" id="UP000622580">
    <property type="component" value="Unassembled WGS sequence"/>
</dbReference>
<dbReference type="RefSeq" id="WP_215339989.1">
    <property type="nucleotide sequence ID" value="NZ_JAGSGD010000001.1"/>
</dbReference>
<dbReference type="Pfam" id="PF04972">
    <property type="entry name" value="BON"/>
    <property type="match status" value="1"/>
</dbReference>
<evidence type="ECO:0000313" key="3">
    <source>
        <dbReference type="EMBL" id="MBR7619646.1"/>
    </source>
</evidence>
<dbReference type="InterPro" id="IPR051686">
    <property type="entry name" value="Lipoprotein_DolP"/>
</dbReference>
<sequence>MADRSNERGGWPREHRLDPRHRHDWDEAAADYQAGEDDRPGEGRSFEKGYVGPRYGVGGYTGYTGGYGQNGSDPGERVSPYGDRVYHGGVRAPQENSRDGRYDSVPRQDHPGEYRTYHNPGHRGLGPQGYTRSDQRITEDVHDRLTDDDHIDASRITVAVQDGEVTLSGTIRDRRAKHHAEAIIEHIGGVKHVQNNLRVDAHAKDRGPAPLGENTVLRDQAEDS</sequence>
<gene>
    <name evidence="3" type="ORF">JKL49_09625</name>
</gene>
<evidence type="ECO:0000256" key="1">
    <source>
        <dbReference type="SAM" id="MobiDB-lite"/>
    </source>
</evidence>
<keyword evidence="4" id="KW-1185">Reference proteome</keyword>
<dbReference type="AlphaFoldDB" id="A0A941D2E5"/>
<dbReference type="InterPro" id="IPR007055">
    <property type="entry name" value="BON_dom"/>
</dbReference>
<dbReference type="PANTHER" id="PTHR34606:SF15">
    <property type="entry name" value="BON DOMAIN-CONTAINING PROTEIN"/>
    <property type="match status" value="1"/>
</dbReference>
<dbReference type="Gene3D" id="3.30.1340.30">
    <property type="match status" value="1"/>
</dbReference>
<evidence type="ECO:0000259" key="2">
    <source>
        <dbReference type="PROSITE" id="PS50914"/>
    </source>
</evidence>
<name>A0A941D2E5_9CAUL</name>
<organism evidence="3 4">
    <name type="scientific">Phenylobacterium glaciei</name>
    <dbReference type="NCBI Taxonomy" id="2803784"/>
    <lineage>
        <taxon>Bacteria</taxon>
        <taxon>Pseudomonadati</taxon>
        <taxon>Pseudomonadota</taxon>
        <taxon>Alphaproteobacteria</taxon>
        <taxon>Caulobacterales</taxon>
        <taxon>Caulobacteraceae</taxon>
        <taxon>Phenylobacterium</taxon>
    </lineage>
</organism>
<evidence type="ECO:0000313" key="4">
    <source>
        <dbReference type="Proteomes" id="UP000622580"/>
    </source>
</evidence>
<protein>
    <submittedName>
        <fullName evidence="3">BON domain-containing protein</fullName>
    </submittedName>
</protein>
<feature type="compositionally biased region" description="Gly residues" evidence="1">
    <location>
        <begin position="55"/>
        <end position="69"/>
    </location>
</feature>
<feature type="compositionally biased region" description="Basic and acidic residues" evidence="1">
    <location>
        <begin position="96"/>
        <end position="116"/>
    </location>
</feature>
<reference evidence="3" key="1">
    <citation type="submission" date="2021-04" db="EMBL/GenBank/DDBJ databases">
        <title>Draft genome assembly of strain Phenylobacterium sp. 20VBR1 using MiniION and Illumina platforms.</title>
        <authorList>
            <person name="Thomas F.A."/>
            <person name="Krishnan K.P."/>
            <person name="Sinha R.K."/>
        </authorList>
    </citation>
    <scope>NUCLEOTIDE SEQUENCE</scope>
    <source>
        <strain evidence="3">20VBR1</strain>
    </source>
</reference>
<dbReference type="InterPro" id="IPR014004">
    <property type="entry name" value="Transpt-assoc_nodulatn_dom_bac"/>
</dbReference>
<comment type="caution">
    <text evidence="3">The sequence shown here is derived from an EMBL/GenBank/DDBJ whole genome shotgun (WGS) entry which is preliminary data.</text>
</comment>
<feature type="region of interest" description="Disordered" evidence="1">
    <location>
        <begin position="1"/>
        <end position="130"/>
    </location>
</feature>
<dbReference type="PANTHER" id="PTHR34606">
    <property type="entry name" value="BON DOMAIN-CONTAINING PROTEIN"/>
    <property type="match status" value="1"/>
</dbReference>
<dbReference type="SMART" id="SM00749">
    <property type="entry name" value="BON"/>
    <property type="match status" value="1"/>
</dbReference>